<feature type="compositionally biased region" description="Polar residues" evidence="1">
    <location>
        <begin position="391"/>
        <end position="410"/>
    </location>
</feature>
<dbReference type="Proteomes" id="UP001303473">
    <property type="component" value="Unassembled WGS sequence"/>
</dbReference>
<proteinExistence type="predicted"/>
<feature type="compositionally biased region" description="Basic and acidic residues" evidence="1">
    <location>
        <begin position="234"/>
        <end position="251"/>
    </location>
</feature>
<feature type="compositionally biased region" description="Basic and acidic residues" evidence="1">
    <location>
        <begin position="128"/>
        <end position="142"/>
    </location>
</feature>
<feature type="region of interest" description="Disordered" evidence="1">
    <location>
        <begin position="233"/>
        <end position="291"/>
    </location>
</feature>
<feature type="region of interest" description="Disordered" evidence="1">
    <location>
        <begin position="156"/>
        <end position="179"/>
    </location>
</feature>
<name>A0AAN6NDV5_9PEZI</name>
<keyword evidence="3" id="KW-1185">Reference proteome</keyword>
<comment type="caution">
    <text evidence="2">The sequence shown here is derived from an EMBL/GenBank/DDBJ whole genome shotgun (WGS) entry which is preliminary data.</text>
</comment>
<feature type="compositionally biased region" description="Low complexity" evidence="1">
    <location>
        <begin position="258"/>
        <end position="285"/>
    </location>
</feature>
<feature type="compositionally biased region" description="Basic residues" evidence="1">
    <location>
        <begin position="163"/>
        <end position="179"/>
    </location>
</feature>
<feature type="region of interest" description="Disordered" evidence="1">
    <location>
        <begin position="368"/>
        <end position="444"/>
    </location>
</feature>
<protein>
    <submittedName>
        <fullName evidence="2">Uncharacterized protein</fullName>
    </submittedName>
</protein>
<sequence length="444" mass="48685">MRKTAKTSSSVASSSRPRVVHHQELRSGDFEESVFESEFEEQFEEHLLFDDAESDEADTFSYPGTKRVKTVSCRSSPLKRSATKFCLSGLKGKEKRVEPGRAVIEEDEDRAGVSGLLSRSKPIAIESPSHRSRSDSPEPLEHLSARGDIAGAFFPEHEDTSSRVHKPHHFARDARKAKHQSLAEAAQAAETFSFSSDDSIWKGKDTVVPVYLLKAPGFEHLGLYYPQNWTWRKQQKEERRRRRREEEDQQRRQRKSTTAKTTTTTTATTTATTSSSGAAATTRAGAEPRTARPRYPAAVFQICSISDARRGPGQQCQRNMVAQVAVDSTAVMKVRGDCGISANGSSSVSAATTALKTIILKRCSKPLSPRLTPLDDHGPVTPMNLEEERGGTTTSYLSSGATAVDTTPQSAALPATKDRKGKGKADSPPQSNTRKGKGKERAFF</sequence>
<evidence type="ECO:0000313" key="3">
    <source>
        <dbReference type="Proteomes" id="UP001303473"/>
    </source>
</evidence>
<evidence type="ECO:0000256" key="1">
    <source>
        <dbReference type="SAM" id="MobiDB-lite"/>
    </source>
</evidence>
<feature type="compositionally biased region" description="Low complexity" evidence="1">
    <location>
        <begin position="1"/>
        <end position="17"/>
    </location>
</feature>
<organism evidence="2 3">
    <name type="scientific">Diplogelasinospora grovesii</name>
    <dbReference type="NCBI Taxonomy" id="303347"/>
    <lineage>
        <taxon>Eukaryota</taxon>
        <taxon>Fungi</taxon>
        <taxon>Dikarya</taxon>
        <taxon>Ascomycota</taxon>
        <taxon>Pezizomycotina</taxon>
        <taxon>Sordariomycetes</taxon>
        <taxon>Sordariomycetidae</taxon>
        <taxon>Sordariales</taxon>
        <taxon>Diplogelasinosporaceae</taxon>
        <taxon>Diplogelasinospora</taxon>
    </lineage>
</organism>
<feature type="region of interest" description="Disordered" evidence="1">
    <location>
        <begin position="115"/>
        <end position="142"/>
    </location>
</feature>
<evidence type="ECO:0000313" key="2">
    <source>
        <dbReference type="EMBL" id="KAK3943929.1"/>
    </source>
</evidence>
<gene>
    <name evidence="2" type="ORF">QBC46DRAFT_404837</name>
</gene>
<dbReference type="AlphaFoldDB" id="A0AAN6NDV5"/>
<feature type="region of interest" description="Disordered" evidence="1">
    <location>
        <begin position="1"/>
        <end position="23"/>
    </location>
</feature>
<accession>A0AAN6NDV5</accession>
<dbReference type="EMBL" id="MU853762">
    <property type="protein sequence ID" value="KAK3943929.1"/>
    <property type="molecule type" value="Genomic_DNA"/>
</dbReference>
<reference evidence="3" key="1">
    <citation type="journal article" date="2023" name="Mol. Phylogenet. Evol.">
        <title>Genome-scale phylogeny and comparative genomics of the fungal order Sordariales.</title>
        <authorList>
            <person name="Hensen N."/>
            <person name="Bonometti L."/>
            <person name="Westerberg I."/>
            <person name="Brannstrom I.O."/>
            <person name="Guillou S."/>
            <person name="Cros-Aarteil S."/>
            <person name="Calhoun S."/>
            <person name="Haridas S."/>
            <person name="Kuo A."/>
            <person name="Mondo S."/>
            <person name="Pangilinan J."/>
            <person name="Riley R."/>
            <person name="LaButti K."/>
            <person name="Andreopoulos B."/>
            <person name="Lipzen A."/>
            <person name="Chen C."/>
            <person name="Yan M."/>
            <person name="Daum C."/>
            <person name="Ng V."/>
            <person name="Clum A."/>
            <person name="Steindorff A."/>
            <person name="Ohm R.A."/>
            <person name="Martin F."/>
            <person name="Silar P."/>
            <person name="Natvig D.O."/>
            <person name="Lalanne C."/>
            <person name="Gautier V."/>
            <person name="Ament-Velasquez S.L."/>
            <person name="Kruys A."/>
            <person name="Hutchinson M.I."/>
            <person name="Powell A.J."/>
            <person name="Barry K."/>
            <person name="Miller A.N."/>
            <person name="Grigoriev I.V."/>
            <person name="Debuchy R."/>
            <person name="Gladieux P."/>
            <person name="Hiltunen Thoren M."/>
            <person name="Johannesson H."/>
        </authorList>
    </citation>
    <scope>NUCLEOTIDE SEQUENCE [LARGE SCALE GENOMIC DNA]</scope>
    <source>
        <strain evidence="3">CBS 340.73</strain>
    </source>
</reference>